<keyword evidence="1" id="KW-1133">Transmembrane helix</keyword>
<feature type="transmembrane region" description="Helical" evidence="1">
    <location>
        <begin position="52"/>
        <end position="70"/>
    </location>
</feature>
<reference evidence="2" key="1">
    <citation type="submission" date="2016-01" db="EMBL/GenBank/DDBJ databases">
        <authorList>
            <person name="Peeters C."/>
        </authorList>
    </citation>
    <scope>NUCLEOTIDE SEQUENCE [LARGE SCALE GENOMIC DNA]</scope>
    <source>
        <strain evidence="2">LMG 22934</strain>
    </source>
</reference>
<feature type="transmembrane region" description="Helical" evidence="1">
    <location>
        <begin position="192"/>
        <end position="208"/>
    </location>
</feature>
<accession>A0A158GM77</accession>
<gene>
    <name evidence="2" type="ORF">AWB65_02187</name>
</gene>
<keyword evidence="1" id="KW-0472">Membrane</keyword>
<dbReference type="OrthoDB" id="9554232at2"/>
<feature type="transmembrane region" description="Helical" evidence="1">
    <location>
        <begin position="76"/>
        <end position="95"/>
    </location>
</feature>
<evidence type="ECO:0000313" key="2">
    <source>
        <dbReference type="EMBL" id="SAL32911.1"/>
    </source>
</evidence>
<comment type="caution">
    <text evidence="2">The sequence shown here is derived from an EMBL/GenBank/DDBJ whole genome shotgun (WGS) entry which is preliminary data.</text>
</comment>
<evidence type="ECO:0000256" key="1">
    <source>
        <dbReference type="SAM" id="Phobius"/>
    </source>
</evidence>
<keyword evidence="3" id="KW-1185">Reference proteome</keyword>
<evidence type="ECO:0000313" key="3">
    <source>
        <dbReference type="Proteomes" id="UP000054977"/>
    </source>
</evidence>
<dbReference type="Proteomes" id="UP000054977">
    <property type="component" value="Unassembled WGS sequence"/>
</dbReference>
<keyword evidence="1" id="KW-0812">Transmembrane</keyword>
<feature type="transmembrane region" description="Helical" evidence="1">
    <location>
        <begin position="169"/>
        <end position="186"/>
    </location>
</feature>
<name>A0A158GM77_9BURK</name>
<dbReference type="RefSeq" id="WP_087667165.1">
    <property type="nucleotide sequence ID" value="NZ_FCNW02000008.1"/>
</dbReference>
<organism evidence="2 3">
    <name type="scientific">Caballeronia humi</name>
    <dbReference type="NCBI Taxonomy" id="326474"/>
    <lineage>
        <taxon>Bacteria</taxon>
        <taxon>Pseudomonadati</taxon>
        <taxon>Pseudomonadota</taxon>
        <taxon>Betaproteobacteria</taxon>
        <taxon>Burkholderiales</taxon>
        <taxon>Burkholderiaceae</taxon>
        <taxon>Caballeronia</taxon>
    </lineage>
</organism>
<dbReference type="AlphaFoldDB" id="A0A158GM77"/>
<dbReference type="EMBL" id="FCNW02000008">
    <property type="protein sequence ID" value="SAL32911.1"/>
    <property type="molecule type" value="Genomic_DNA"/>
</dbReference>
<sequence>MMRRAIGSRLFRDRNRTINAPDTQSASKSDERAMEEWRQLQAIIGRYDGFDFSIRGWLLVLVGAAMTAHFSKGSPISTGLFVLLALTAIIALLMSELSIRVVKRRAINRVFVIEEALRKEADYDGPRISLTLSSQYTADKESIDFGERVSGKLERWGWKESRATRVRKVVVSTLLWFGLMFPELLYPPVLLFYVPLIAVVIAASFPGAA</sequence>
<proteinExistence type="predicted"/>
<dbReference type="STRING" id="326474.AWB65_02187"/>
<protein>
    <submittedName>
        <fullName evidence="2">Uncharacterized protein</fullName>
    </submittedName>
</protein>